<dbReference type="HOGENOM" id="CLU_000960_28_0_7"/>
<keyword evidence="3" id="KW-1003">Cell membrane</keyword>
<evidence type="ECO:0000256" key="4">
    <source>
        <dbReference type="ARBA" id="ARBA00022692"/>
    </source>
</evidence>
<dbReference type="PANTHER" id="PTHR42718">
    <property type="entry name" value="MAJOR FACILITATOR SUPERFAMILY MULTIDRUG TRANSPORTER MFSC"/>
    <property type="match status" value="1"/>
</dbReference>
<evidence type="ECO:0000313" key="9">
    <source>
        <dbReference type="EMBL" id="ETW99627.1"/>
    </source>
</evidence>
<feature type="transmembrane region" description="Helical" evidence="7">
    <location>
        <begin position="217"/>
        <end position="237"/>
    </location>
</feature>
<dbReference type="SUPFAM" id="SSF103473">
    <property type="entry name" value="MFS general substrate transporter"/>
    <property type="match status" value="1"/>
</dbReference>
<comment type="subcellular location">
    <subcellularLocation>
        <location evidence="1">Cell membrane</location>
        <topology evidence="1">Multi-pass membrane protein</topology>
    </subcellularLocation>
</comment>
<dbReference type="Gene3D" id="1.20.1250.20">
    <property type="entry name" value="MFS general substrate transporter like domains"/>
    <property type="match status" value="1"/>
</dbReference>
<feature type="domain" description="Major facilitator superfamily (MFS) profile" evidence="8">
    <location>
        <begin position="29"/>
        <end position="522"/>
    </location>
</feature>
<dbReference type="PANTHER" id="PTHR42718:SF35">
    <property type="entry name" value="BLL0718 PROTEIN"/>
    <property type="match status" value="1"/>
</dbReference>
<evidence type="ECO:0000256" key="5">
    <source>
        <dbReference type="ARBA" id="ARBA00022989"/>
    </source>
</evidence>
<dbReference type="PRINTS" id="PR01036">
    <property type="entry name" value="TCRTETB"/>
</dbReference>
<feature type="transmembrane region" description="Helical" evidence="7">
    <location>
        <begin position="347"/>
        <end position="365"/>
    </location>
</feature>
<feature type="transmembrane region" description="Helical" evidence="7">
    <location>
        <begin position="184"/>
        <end position="205"/>
    </location>
</feature>
<comment type="caution">
    <text evidence="9">The sequence shown here is derived from an EMBL/GenBank/DDBJ whole genome shotgun (WGS) entry which is preliminary data.</text>
</comment>
<keyword evidence="2" id="KW-0813">Transport</keyword>
<keyword evidence="4 7" id="KW-0812">Transmembrane</keyword>
<feature type="transmembrane region" description="Helical" evidence="7">
    <location>
        <begin position="249"/>
        <end position="269"/>
    </location>
</feature>
<keyword evidence="10" id="KW-1185">Reference proteome</keyword>
<evidence type="ECO:0000256" key="1">
    <source>
        <dbReference type="ARBA" id="ARBA00004651"/>
    </source>
</evidence>
<sequence>MAAIPQDQVDRVQPRAVPQEHRTAYKWWVGGIVVVSTIIFVMSFEAMSLALPTMMVSMRVGLQEMSWTLTGYMISRTLLVGVVGWLGNRLGNRNLFALSLATFTIGALLCGLAWSFESLVLFRIVQGIGAGPLTPLIMVILHETFPPQQRGLAQSLFMVGDAAGSVIGRGFMGYLIDALGWRAVFYINVPLGLATLAALLVIVPNRRETVVQSFDPIGLLCLAGFVVCLLVGLQSAAQSGWEQARVQTLLLIAGMSLLAFIVAEMLVTTPLMDLQLFRQPTYSLLCVVNCGNIMGLMLAFFLTPLMLQRLLGLTPIHAGLILVPGAIAWGIIGVMGGKLSDQADGRLILTVSFVATIWVLLQMATINLETSAPTLTLYVMLLFASTALSFTPINVMGMRTLPEPSLRMGMGMMNLLRGLSSVLAVAVLALVLEQRQLYHSQILAQEQSQHMLEFSPVLDRLYTQFGLWGDGRDVAMHKAMATLNNRLHTHAAVRAYQECYLGLALLYAALLLPVWAMHRRYTVPGHED</sequence>
<reference evidence="9 10" key="1">
    <citation type="journal article" date="2014" name="Nature">
        <title>An environmental bacterial taxon with a large and distinct metabolic repertoire.</title>
        <authorList>
            <person name="Wilson M.C."/>
            <person name="Mori T."/>
            <person name="Ruckert C."/>
            <person name="Uria A.R."/>
            <person name="Helf M.J."/>
            <person name="Takada K."/>
            <person name="Gernert C."/>
            <person name="Steffens U.A."/>
            <person name="Heycke N."/>
            <person name="Schmitt S."/>
            <person name="Rinke C."/>
            <person name="Helfrich E.J."/>
            <person name="Brachmann A.O."/>
            <person name="Gurgui C."/>
            <person name="Wakimoto T."/>
            <person name="Kracht M."/>
            <person name="Crusemann M."/>
            <person name="Hentschel U."/>
            <person name="Abe I."/>
            <person name="Matsunaga S."/>
            <person name="Kalinowski J."/>
            <person name="Takeyama H."/>
            <person name="Piel J."/>
        </authorList>
    </citation>
    <scope>NUCLEOTIDE SEQUENCE [LARGE SCALE GENOMIC DNA]</scope>
    <source>
        <strain evidence="10">TSY1</strain>
    </source>
</reference>
<evidence type="ECO:0000256" key="7">
    <source>
        <dbReference type="SAM" id="Phobius"/>
    </source>
</evidence>
<organism evidence="9 10">
    <name type="scientific">Entotheonella factor</name>
    <dbReference type="NCBI Taxonomy" id="1429438"/>
    <lineage>
        <taxon>Bacteria</taxon>
        <taxon>Pseudomonadati</taxon>
        <taxon>Nitrospinota/Tectimicrobiota group</taxon>
        <taxon>Candidatus Tectimicrobiota</taxon>
        <taxon>Candidatus Entotheonellia</taxon>
        <taxon>Candidatus Entotheonellales</taxon>
        <taxon>Candidatus Entotheonellaceae</taxon>
        <taxon>Candidatus Entotheonella</taxon>
    </lineage>
</organism>
<gene>
    <name evidence="9" type="ORF">ETSY1_14305</name>
</gene>
<dbReference type="GO" id="GO:0022857">
    <property type="term" value="F:transmembrane transporter activity"/>
    <property type="evidence" value="ECO:0007669"/>
    <property type="project" value="InterPro"/>
</dbReference>
<dbReference type="InterPro" id="IPR004638">
    <property type="entry name" value="EmrB-like"/>
</dbReference>
<accession>W4LNS9</accession>
<feature type="transmembrane region" description="Helical" evidence="7">
    <location>
        <begin position="314"/>
        <end position="335"/>
    </location>
</feature>
<dbReference type="GO" id="GO:0005886">
    <property type="term" value="C:plasma membrane"/>
    <property type="evidence" value="ECO:0007669"/>
    <property type="project" value="UniProtKB-SubCell"/>
</dbReference>
<protein>
    <recommendedName>
        <fullName evidence="8">Major facilitator superfamily (MFS) profile domain-containing protein</fullName>
    </recommendedName>
</protein>
<dbReference type="NCBIfam" id="TIGR00711">
    <property type="entry name" value="efflux_EmrB"/>
    <property type="match status" value="1"/>
</dbReference>
<feature type="transmembrane region" description="Helical" evidence="7">
    <location>
        <begin position="27"/>
        <end position="49"/>
    </location>
</feature>
<feature type="transmembrane region" description="Helical" evidence="7">
    <location>
        <begin position="95"/>
        <end position="114"/>
    </location>
</feature>
<feature type="transmembrane region" description="Helical" evidence="7">
    <location>
        <begin position="377"/>
        <end position="395"/>
    </location>
</feature>
<evidence type="ECO:0000256" key="3">
    <source>
        <dbReference type="ARBA" id="ARBA00022475"/>
    </source>
</evidence>
<keyword evidence="5 7" id="KW-1133">Transmembrane helix</keyword>
<proteinExistence type="predicted"/>
<dbReference type="InterPro" id="IPR011701">
    <property type="entry name" value="MFS"/>
</dbReference>
<evidence type="ECO:0000256" key="2">
    <source>
        <dbReference type="ARBA" id="ARBA00022448"/>
    </source>
</evidence>
<evidence type="ECO:0000313" key="10">
    <source>
        <dbReference type="Proteomes" id="UP000019141"/>
    </source>
</evidence>
<feature type="transmembrane region" description="Helical" evidence="7">
    <location>
        <begin position="415"/>
        <end position="432"/>
    </location>
</feature>
<feature type="transmembrane region" description="Helical" evidence="7">
    <location>
        <begin position="69"/>
        <end position="88"/>
    </location>
</feature>
<feature type="transmembrane region" description="Helical" evidence="7">
    <location>
        <begin position="281"/>
        <end position="302"/>
    </location>
</feature>
<dbReference type="InterPro" id="IPR020846">
    <property type="entry name" value="MFS_dom"/>
</dbReference>
<evidence type="ECO:0000259" key="8">
    <source>
        <dbReference type="PROSITE" id="PS50850"/>
    </source>
</evidence>
<evidence type="ECO:0000256" key="6">
    <source>
        <dbReference type="ARBA" id="ARBA00023136"/>
    </source>
</evidence>
<dbReference type="Proteomes" id="UP000019141">
    <property type="component" value="Unassembled WGS sequence"/>
</dbReference>
<dbReference type="EMBL" id="AZHW01000424">
    <property type="protein sequence ID" value="ETW99627.1"/>
    <property type="molecule type" value="Genomic_DNA"/>
</dbReference>
<dbReference type="AlphaFoldDB" id="W4LNS9"/>
<dbReference type="InterPro" id="IPR036259">
    <property type="entry name" value="MFS_trans_sf"/>
</dbReference>
<feature type="transmembrane region" description="Helical" evidence="7">
    <location>
        <begin position="120"/>
        <end position="141"/>
    </location>
</feature>
<dbReference type="PROSITE" id="PS50850">
    <property type="entry name" value="MFS"/>
    <property type="match status" value="1"/>
</dbReference>
<feature type="transmembrane region" description="Helical" evidence="7">
    <location>
        <begin position="500"/>
        <end position="517"/>
    </location>
</feature>
<dbReference type="Gene3D" id="1.20.1720.10">
    <property type="entry name" value="Multidrug resistance protein D"/>
    <property type="match status" value="1"/>
</dbReference>
<keyword evidence="6 7" id="KW-0472">Membrane</keyword>
<name>W4LNS9_ENTF1</name>
<dbReference type="Pfam" id="PF07690">
    <property type="entry name" value="MFS_1"/>
    <property type="match status" value="1"/>
</dbReference>